<reference evidence="4" key="1">
    <citation type="journal article" date="2019" name="Int. J. Syst. Evol. Microbiol.">
        <title>The Global Catalogue of Microorganisms (GCM) 10K type strain sequencing project: providing services to taxonomists for standard genome sequencing and annotation.</title>
        <authorList>
            <consortium name="The Broad Institute Genomics Platform"/>
            <consortium name="The Broad Institute Genome Sequencing Center for Infectious Disease"/>
            <person name="Wu L."/>
            <person name="Ma J."/>
        </authorList>
    </citation>
    <scope>NUCLEOTIDE SEQUENCE [LARGE SCALE GENOMIC DNA]</scope>
    <source>
        <strain evidence="4">CECT 9128</strain>
    </source>
</reference>
<dbReference type="EC" id="3.1.21.-" evidence="3"/>
<organism evidence="3 4">
    <name type="scientific">Zunongwangia endophytica</name>
    <dbReference type="NCBI Taxonomy" id="1808945"/>
    <lineage>
        <taxon>Bacteria</taxon>
        <taxon>Pseudomonadati</taxon>
        <taxon>Bacteroidota</taxon>
        <taxon>Flavobacteriia</taxon>
        <taxon>Flavobacteriales</taxon>
        <taxon>Flavobacteriaceae</taxon>
        <taxon>Zunongwangia</taxon>
    </lineage>
</organism>
<keyword evidence="4" id="KW-1185">Reference proteome</keyword>
<dbReference type="Pfam" id="PF04471">
    <property type="entry name" value="Mrr_cat"/>
    <property type="match status" value="1"/>
</dbReference>
<feature type="domain" description="Restriction endonuclease type IV Mrr" evidence="1">
    <location>
        <begin position="7"/>
        <end position="105"/>
    </location>
</feature>
<dbReference type="GO" id="GO:0004519">
    <property type="term" value="F:endonuclease activity"/>
    <property type="evidence" value="ECO:0007669"/>
    <property type="project" value="UniProtKB-KW"/>
</dbReference>
<proteinExistence type="predicted"/>
<feature type="domain" description="Novel STAND NTPase 3" evidence="2">
    <location>
        <begin position="176"/>
        <end position="335"/>
    </location>
</feature>
<evidence type="ECO:0000313" key="4">
    <source>
        <dbReference type="Proteomes" id="UP001595793"/>
    </source>
</evidence>
<keyword evidence="3" id="KW-0255">Endonuclease</keyword>
<dbReference type="GO" id="GO:0016787">
    <property type="term" value="F:hydrolase activity"/>
    <property type="evidence" value="ECO:0007669"/>
    <property type="project" value="UniProtKB-KW"/>
</dbReference>
<evidence type="ECO:0000259" key="1">
    <source>
        <dbReference type="Pfam" id="PF04471"/>
    </source>
</evidence>
<gene>
    <name evidence="3" type="ORF">ACFOS1_00370</name>
</gene>
<dbReference type="InterPro" id="IPR049050">
    <property type="entry name" value="nSTAND3"/>
</dbReference>
<protein>
    <submittedName>
        <fullName evidence="3">Restriction endonuclease</fullName>
        <ecNumber evidence="3">3.1.21.-</ecNumber>
    </submittedName>
</protein>
<comment type="caution">
    <text evidence="3">The sequence shown here is derived from an EMBL/GenBank/DDBJ whole genome shotgun (WGS) entry which is preliminary data.</text>
</comment>
<dbReference type="InterPro" id="IPR011856">
    <property type="entry name" value="tRNA_endonuc-like_dom_sf"/>
</dbReference>
<evidence type="ECO:0000313" key="3">
    <source>
        <dbReference type="EMBL" id="MFC4025848.1"/>
    </source>
</evidence>
<dbReference type="Pfam" id="PF20720">
    <property type="entry name" value="nSTAND3"/>
    <property type="match status" value="1"/>
</dbReference>
<keyword evidence="3" id="KW-0540">Nuclease</keyword>
<dbReference type="InterPro" id="IPR007560">
    <property type="entry name" value="Restrct_endonuc_IV_Mrr"/>
</dbReference>
<dbReference type="Gene3D" id="3.40.1350.10">
    <property type="match status" value="1"/>
</dbReference>
<name>A0ABV8H137_9FLAO</name>
<dbReference type="InterPro" id="IPR027417">
    <property type="entry name" value="P-loop_NTPase"/>
</dbReference>
<dbReference type="SUPFAM" id="SSF52540">
    <property type="entry name" value="P-loop containing nucleoside triphosphate hydrolases"/>
    <property type="match status" value="1"/>
</dbReference>
<evidence type="ECO:0000259" key="2">
    <source>
        <dbReference type="Pfam" id="PF20720"/>
    </source>
</evidence>
<dbReference type="EMBL" id="JBHSAS010000001">
    <property type="protein sequence ID" value="MFC4025848.1"/>
    <property type="molecule type" value="Genomic_DNA"/>
</dbReference>
<dbReference type="Gene3D" id="3.40.50.300">
    <property type="entry name" value="P-loop containing nucleotide triphosphate hydrolases"/>
    <property type="match status" value="1"/>
</dbReference>
<keyword evidence="3" id="KW-0378">Hydrolase</keyword>
<dbReference type="RefSeq" id="WP_290232378.1">
    <property type="nucleotide sequence ID" value="NZ_JAUFPZ010000002.1"/>
</dbReference>
<sequence length="764" mass="89897">MKFDFSKLNDREFEVLSASIIERILDKRVEIFKPGKDGGVDGRFWIGKEKEAIIQCKHYFETPYKNLIYKLKTEEFKKVQKLKPSKYIFVTSKNLSRSNKEEIKQIFAPFILREDDIFGREDLNSFLSKRENQDIVEQNFKLWISSSSILEIIYNNAIKGRSENTIREIKGSNHKYAITENHQKGLKILEDKNVIILTGEPGIGKTTLADNLALIYIAKGYEFYDIEESISEAESLFRHNEKRKILFYCDDFLGSNLYDAINNKRDSHIVKFINRVSQDNSKKFILTSRTNILNKAYSFSHQFQNGKIRDNEFLLRVENLTLIDKAKILYNHIYHSQLAKEYIDKIYQEKRYKAIIKHRNFNPRIIGFVTDSVRVGNIKSENYWNYIKKSLEHPEDIWADYFQNQTDDCVRALTFLTVYNNGKISEDLLRESYNQFLEIHSINLGDHSDKSFEAVRKLATKSLLNRNHIGVDKYEYTLFNPSIADFILNSYSGESQLISNILISLNSENAISYFKSISLSGKVKKLCLRSVQEKLFKNFYQKKLEEENWDFLITLIYLDYFNDQLETEIKLFIKTLTNSECPCGQNLYELLRILTGVEYKLKFDNYDFLYKFIDTMLDEDTLKILLNFIEEFNVNDSHILSVVEDHIEVFLEQMASEYNLDIDFSNYINNIYYPDGNRDFEIDISGAESEAYDRLSDFLSDFNQSALDRIDVNIGNIVSNIDMDHRANIYLENYARDSYYDDDHRGSYRSSYSLEDDIDSIFER</sequence>
<accession>A0ABV8H137</accession>
<dbReference type="CDD" id="cd01983">
    <property type="entry name" value="SIMIBI"/>
    <property type="match status" value="1"/>
</dbReference>
<dbReference type="Proteomes" id="UP001595793">
    <property type="component" value="Unassembled WGS sequence"/>
</dbReference>